<reference evidence="1" key="1">
    <citation type="submission" date="2020-04" db="EMBL/GenBank/DDBJ databases">
        <authorList>
            <person name="Chiriac C."/>
            <person name="Salcher M."/>
            <person name="Ghai R."/>
            <person name="Kavagutti S V."/>
        </authorList>
    </citation>
    <scope>NUCLEOTIDE SEQUENCE</scope>
</reference>
<dbReference type="EMBL" id="LR796676">
    <property type="protein sequence ID" value="CAB4158765.1"/>
    <property type="molecule type" value="Genomic_DNA"/>
</dbReference>
<protein>
    <submittedName>
        <fullName evidence="1">Uncharacterized protein</fullName>
    </submittedName>
</protein>
<sequence>MKKLIALIAFVPLVLFAAETKKVCHEQKDKKGKPVQVCKEVKVHKKLDGTKVPPK</sequence>
<gene>
    <name evidence="1" type="ORF">UFOVP713_22</name>
</gene>
<name>A0A6J5NNM9_9CAUD</name>
<organism evidence="1">
    <name type="scientific">uncultured Caudovirales phage</name>
    <dbReference type="NCBI Taxonomy" id="2100421"/>
    <lineage>
        <taxon>Viruses</taxon>
        <taxon>Duplodnaviria</taxon>
        <taxon>Heunggongvirae</taxon>
        <taxon>Uroviricota</taxon>
        <taxon>Caudoviricetes</taxon>
        <taxon>Peduoviridae</taxon>
        <taxon>Maltschvirus</taxon>
        <taxon>Maltschvirus maltsch</taxon>
    </lineage>
</organism>
<evidence type="ECO:0000313" key="1">
    <source>
        <dbReference type="EMBL" id="CAB4158765.1"/>
    </source>
</evidence>
<proteinExistence type="predicted"/>
<accession>A0A6J5NNM9</accession>